<dbReference type="InterPro" id="IPR048279">
    <property type="entry name" value="MdtK-like"/>
</dbReference>
<dbReference type="PIRSF" id="PIRSF006603">
    <property type="entry name" value="DinF"/>
    <property type="match status" value="1"/>
</dbReference>
<feature type="transmembrane region" description="Helical" evidence="13">
    <location>
        <begin position="48"/>
        <end position="72"/>
    </location>
</feature>
<feature type="transmembrane region" description="Helical" evidence="13">
    <location>
        <begin position="126"/>
        <end position="149"/>
    </location>
</feature>
<evidence type="ECO:0000256" key="3">
    <source>
        <dbReference type="ARBA" id="ARBA00010199"/>
    </source>
</evidence>
<organism evidence="14 15">
    <name type="scientific">Hydrogeniiclostridium mannosilyticum</name>
    <dbReference type="NCBI Taxonomy" id="2764322"/>
    <lineage>
        <taxon>Bacteria</taxon>
        <taxon>Bacillati</taxon>
        <taxon>Bacillota</taxon>
        <taxon>Clostridia</taxon>
        <taxon>Eubacteriales</taxon>
        <taxon>Acutalibacteraceae</taxon>
        <taxon>Hydrogeniiclostridium</taxon>
    </lineage>
</organism>
<dbReference type="GO" id="GO:0042910">
    <property type="term" value="F:xenobiotic transmembrane transporter activity"/>
    <property type="evidence" value="ECO:0007669"/>
    <property type="project" value="InterPro"/>
</dbReference>
<comment type="function">
    <text evidence="1">Multidrug efflux pump.</text>
</comment>
<feature type="transmembrane region" description="Helical" evidence="13">
    <location>
        <begin position="187"/>
        <end position="207"/>
    </location>
</feature>
<feature type="transmembrane region" description="Helical" evidence="13">
    <location>
        <begin position="343"/>
        <end position="361"/>
    </location>
</feature>
<dbReference type="NCBIfam" id="TIGR00797">
    <property type="entry name" value="matE"/>
    <property type="match status" value="1"/>
</dbReference>
<comment type="caution">
    <text evidence="14">The sequence shown here is derived from an EMBL/GenBank/DDBJ whole genome shotgun (WGS) entry which is preliminary data.</text>
</comment>
<keyword evidence="10" id="KW-0406">Ion transport</keyword>
<comment type="subcellular location">
    <subcellularLocation>
        <location evidence="2">Cell membrane</location>
        <topology evidence="2">Multi-pass membrane protein</topology>
    </subcellularLocation>
</comment>
<dbReference type="PANTHER" id="PTHR43298:SF2">
    <property type="entry name" value="FMN_FAD EXPORTER YEEO-RELATED"/>
    <property type="match status" value="1"/>
</dbReference>
<dbReference type="AlphaFoldDB" id="A0A328UIT2"/>
<feature type="transmembrane region" description="Helical" evidence="13">
    <location>
        <begin position="314"/>
        <end position="337"/>
    </location>
</feature>
<gene>
    <name evidence="14" type="ORF">DPQ25_01055</name>
</gene>
<evidence type="ECO:0000256" key="6">
    <source>
        <dbReference type="ARBA" id="ARBA00022449"/>
    </source>
</evidence>
<evidence type="ECO:0000313" key="15">
    <source>
        <dbReference type="Proteomes" id="UP000249377"/>
    </source>
</evidence>
<evidence type="ECO:0000256" key="8">
    <source>
        <dbReference type="ARBA" id="ARBA00022692"/>
    </source>
</evidence>
<dbReference type="GO" id="GO:0005886">
    <property type="term" value="C:plasma membrane"/>
    <property type="evidence" value="ECO:0007669"/>
    <property type="project" value="UniProtKB-SubCell"/>
</dbReference>
<evidence type="ECO:0000256" key="9">
    <source>
        <dbReference type="ARBA" id="ARBA00022989"/>
    </source>
</evidence>
<feature type="transmembrane region" description="Helical" evidence="13">
    <location>
        <begin position="409"/>
        <end position="430"/>
    </location>
</feature>
<keyword evidence="5" id="KW-0813">Transport</keyword>
<protein>
    <recommendedName>
        <fullName evidence="4">Probable multidrug resistance protein NorM</fullName>
    </recommendedName>
    <alternativeName>
        <fullName evidence="12">Multidrug-efflux transporter</fullName>
    </alternativeName>
</protein>
<evidence type="ECO:0000313" key="14">
    <source>
        <dbReference type="EMBL" id="RAQ30130.1"/>
    </source>
</evidence>
<keyword evidence="7" id="KW-1003">Cell membrane</keyword>
<evidence type="ECO:0000256" key="12">
    <source>
        <dbReference type="ARBA" id="ARBA00031636"/>
    </source>
</evidence>
<feature type="transmembrane region" description="Helical" evidence="13">
    <location>
        <begin position="161"/>
        <end position="181"/>
    </location>
</feature>
<evidence type="ECO:0000256" key="5">
    <source>
        <dbReference type="ARBA" id="ARBA00022448"/>
    </source>
</evidence>
<dbReference type="GO" id="GO:0015297">
    <property type="term" value="F:antiporter activity"/>
    <property type="evidence" value="ECO:0007669"/>
    <property type="project" value="UniProtKB-KW"/>
</dbReference>
<dbReference type="Pfam" id="PF01554">
    <property type="entry name" value="MatE"/>
    <property type="match status" value="2"/>
</dbReference>
<evidence type="ECO:0000256" key="7">
    <source>
        <dbReference type="ARBA" id="ARBA00022475"/>
    </source>
</evidence>
<evidence type="ECO:0000256" key="11">
    <source>
        <dbReference type="ARBA" id="ARBA00023136"/>
    </source>
</evidence>
<evidence type="ECO:0000256" key="10">
    <source>
        <dbReference type="ARBA" id="ARBA00023065"/>
    </source>
</evidence>
<name>A0A328UIT2_9FIRM</name>
<evidence type="ECO:0000256" key="1">
    <source>
        <dbReference type="ARBA" id="ARBA00003408"/>
    </source>
</evidence>
<dbReference type="InterPro" id="IPR050222">
    <property type="entry name" value="MATE_MdtK"/>
</dbReference>
<reference evidence="14 15" key="1">
    <citation type="submission" date="2018-06" db="EMBL/GenBank/DDBJ databases">
        <title>Noncontiguous genome sequence of Ruminococcaceae bacterium ASD2818.</title>
        <authorList>
            <person name="Chaplin A.V."/>
            <person name="Sokolova S.R."/>
            <person name="Kochetkova T.O."/>
            <person name="Goltsov A.Y."/>
            <person name="Trofimov D.Y."/>
            <person name="Efimov B.A."/>
        </authorList>
    </citation>
    <scope>NUCLEOTIDE SEQUENCE [LARGE SCALE GENOMIC DNA]</scope>
    <source>
        <strain evidence="14 15">ASD2818</strain>
    </source>
</reference>
<keyword evidence="9 13" id="KW-1133">Transmembrane helix</keyword>
<dbReference type="PANTHER" id="PTHR43298">
    <property type="entry name" value="MULTIDRUG RESISTANCE PROTEIN NORM-RELATED"/>
    <property type="match status" value="1"/>
</dbReference>
<dbReference type="GO" id="GO:0006811">
    <property type="term" value="P:monoatomic ion transport"/>
    <property type="evidence" value="ECO:0007669"/>
    <property type="project" value="UniProtKB-KW"/>
</dbReference>
<evidence type="ECO:0000256" key="13">
    <source>
        <dbReference type="SAM" id="Phobius"/>
    </source>
</evidence>
<keyword evidence="8 13" id="KW-0812">Transmembrane</keyword>
<accession>A0A328UIT2</accession>
<dbReference type="InterPro" id="IPR002528">
    <property type="entry name" value="MATE_fam"/>
</dbReference>
<keyword evidence="15" id="KW-1185">Reference proteome</keyword>
<comment type="similarity">
    <text evidence="3">Belongs to the multi antimicrobial extrusion (MATE) (TC 2.A.66.1) family.</text>
</comment>
<dbReference type="EMBL" id="QLYR01000001">
    <property type="protein sequence ID" value="RAQ30130.1"/>
    <property type="molecule type" value="Genomic_DNA"/>
</dbReference>
<proteinExistence type="inferred from homology"/>
<feature type="transmembrane region" description="Helical" evidence="13">
    <location>
        <begin position="382"/>
        <end position="403"/>
    </location>
</feature>
<dbReference type="CDD" id="cd13137">
    <property type="entry name" value="MATE_NorM_like"/>
    <property type="match status" value="1"/>
</dbReference>
<dbReference type="RefSeq" id="WP_112331326.1">
    <property type="nucleotide sequence ID" value="NZ_QLYR01000001.1"/>
</dbReference>
<dbReference type="Proteomes" id="UP000249377">
    <property type="component" value="Unassembled WGS sequence"/>
</dbReference>
<sequence length="441" mass="47018">MFSSQALKKLLIPLVIEQILAMLVGMTDTLMVSAAGEAAVSGVALVDMVNYLVITVLTAVATGGAVIVSQYLGGSQKENAEKSAGQLLLISALISLAIMALCLLFRHHLLRLLFGTVEEDVMDASITYFTITACSFPFLGIYNASAALFRSMSKTNMTMVVSLLMNAINIVGDFIGVQLLHAGVAGVAVPTLISRAVAAVLMTLLALKQSNLIILRARNIFAWKQELLGKILRIAVPNGIENGLFALGRVIVTSIVSSFGTAQIAANGVANSIDQIAIIVVNAVNLAVITVVGQCVGAGLPEQAQSYTKKLMKISYLSTGILGVCVCALLPVILNFYNLSDETLRYAAILVVMHNILAFALHPTSFNLANSLRAAGDVNFTMFVGICSMLLFRLGSAVLFGIVLDLGIIGVWIAMGMDWLARSAAFLLRYRSGKWRLMRSI</sequence>
<keyword evidence="11 13" id="KW-0472">Membrane</keyword>
<evidence type="ECO:0000256" key="2">
    <source>
        <dbReference type="ARBA" id="ARBA00004651"/>
    </source>
</evidence>
<evidence type="ECO:0000256" key="4">
    <source>
        <dbReference type="ARBA" id="ARBA00020268"/>
    </source>
</evidence>
<feature type="transmembrane region" description="Helical" evidence="13">
    <location>
        <begin position="84"/>
        <end position="106"/>
    </location>
</feature>
<keyword evidence="6" id="KW-0050">Antiport</keyword>